<comment type="caution">
    <text evidence="1">The sequence shown here is derived from an EMBL/GenBank/DDBJ whole genome shotgun (WGS) entry which is preliminary data.</text>
</comment>
<organism evidence="1 2">
    <name type="scientific">Candidatus Amesbacteria bacterium GW2011_GWC1_47_15</name>
    <dbReference type="NCBI Taxonomy" id="1618364"/>
    <lineage>
        <taxon>Bacteria</taxon>
        <taxon>Candidatus Amesiibacteriota</taxon>
    </lineage>
</organism>
<protein>
    <recommendedName>
        <fullName evidence="3">Nudix hydrolase domain-containing protein</fullName>
    </recommendedName>
</protein>
<evidence type="ECO:0008006" key="3">
    <source>
        <dbReference type="Google" id="ProtNLM"/>
    </source>
</evidence>
<dbReference type="EMBL" id="LCNU01000001">
    <property type="protein sequence ID" value="KKU65178.1"/>
    <property type="molecule type" value="Genomic_DNA"/>
</dbReference>
<gene>
    <name evidence="1" type="ORF">UX86_C0001G0034</name>
</gene>
<dbReference type="SUPFAM" id="SSF55811">
    <property type="entry name" value="Nudix"/>
    <property type="match status" value="1"/>
</dbReference>
<reference evidence="1 2" key="1">
    <citation type="journal article" date="2015" name="Nature">
        <title>rRNA introns, odd ribosomes, and small enigmatic genomes across a large radiation of phyla.</title>
        <authorList>
            <person name="Brown C.T."/>
            <person name="Hug L.A."/>
            <person name="Thomas B.C."/>
            <person name="Sharon I."/>
            <person name="Castelle C.J."/>
            <person name="Singh A."/>
            <person name="Wilkins M.J."/>
            <person name="Williams K.H."/>
            <person name="Banfield J.F."/>
        </authorList>
    </citation>
    <scope>NUCLEOTIDE SEQUENCE [LARGE SCALE GENOMIC DNA]</scope>
</reference>
<dbReference type="Proteomes" id="UP000034502">
    <property type="component" value="Unassembled WGS sequence"/>
</dbReference>
<dbReference type="STRING" id="1618364.UX86_C0001G0034"/>
<dbReference type="InterPro" id="IPR015797">
    <property type="entry name" value="NUDIX_hydrolase-like_dom_sf"/>
</dbReference>
<proteinExistence type="predicted"/>
<evidence type="ECO:0000313" key="1">
    <source>
        <dbReference type="EMBL" id="KKU65178.1"/>
    </source>
</evidence>
<name>A0A0G1UGG5_9BACT</name>
<evidence type="ECO:0000313" key="2">
    <source>
        <dbReference type="Proteomes" id="UP000034502"/>
    </source>
</evidence>
<sequence length="203" mass="23463">MDQKDIVGPDFENKKIIRRGIVPVFLTPHNTYLLLIKSSSRDEFEIPGGEAKVGSGDTLRELQEETGLPSSIFHATLLNLHRIHKFPIIVSGGSHKKLNIQNIFYQAITKVKQLPEIILSKEHKDYLFIKLNQTDERDYWWNLRLQCISEKLLVTNTDAQNHTAEFRNIESEIQTNTQRIPISQITSQALQYWASIDSYMLNE</sequence>
<dbReference type="Gene3D" id="3.90.79.10">
    <property type="entry name" value="Nucleoside Triphosphate Pyrophosphohydrolase"/>
    <property type="match status" value="1"/>
</dbReference>
<dbReference type="AlphaFoldDB" id="A0A0G1UGG5"/>
<accession>A0A0G1UGG5</accession>